<proteinExistence type="predicted"/>
<comment type="caution">
    <text evidence="2">The sequence shown here is derived from an EMBL/GenBank/DDBJ whole genome shotgun (WGS) entry which is preliminary data.</text>
</comment>
<evidence type="ECO:0000256" key="1">
    <source>
        <dbReference type="SAM" id="Phobius"/>
    </source>
</evidence>
<dbReference type="Proteomes" id="UP001596222">
    <property type="component" value="Unassembled WGS sequence"/>
</dbReference>
<feature type="transmembrane region" description="Helical" evidence="1">
    <location>
        <begin position="7"/>
        <end position="32"/>
    </location>
</feature>
<name>A0ABW0A8X3_9ACTN</name>
<gene>
    <name evidence="2" type="ORF">ACFPP6_30745</name>
</gene>
<dbReference type="RefSeq" id="WP_058044257.1">
    <property type="nucleotide sequence ID" value="NZ_JBHSKJ010000023.1"/>
</dbReference>
<keyword evidence="1" id="KW-1133">Transmembrane helix</keyword>
<feature type="transmembrane region" description="Helical" evidence="1">
    <location>
        <begin position="86"/>
        <end position="104"/>
    </location>
</feature>
<evidence type="ECO:0000313" key="3">
    <source>
        <dbReference type="Proteomes" id="UP001596222"/>
    </source>
</evidence>
<feature type="transmembrane region" description="Helical" evidence="1">
    <location>
        <begin position="52"/>
        <end position="74"/>
    </location>
</feature>
<sequence>MTHGHRGLLGLATFLVAAQTLMIAAYCFLFAPMYFQGIDPEDEEQGADPETALAWTAAAMALGLAAVAANTWSCRGMARAVRGRSSAARSLTTAMSVQVLVVAGAVRFDWLPAVVASAAVLLTLLLCRALDGRTFAGRSPSS</sequence>
<keyword evidence="1" id="KW-0812">Transmembrane</keyword>
<keyword evidence="3" id="KW-1185">Reference proteome</keyword>
<feature type="transmembrane region" description="Helical" evidence="1">
    <location>
        <begin position="110"/>
        <end position="130"/>
    </location>
</feature>
<evidence type="ECO:0008006" key="4">
    <source>
        <dbReference type="Google" id="ProtNLM"/>
    </source>
</evidence>
<evidence type="ECO:0000313" key="2">
    <source>
        <dbReference type="EMBL" id="MFC5149053.1"/>
    </source>
</evidence>
<organism evidence="2 3">
    <name type="scientific">Streptomyces aureoversilis</name>
    <dbReference type="NCBI Taxonomy" id="67277"/>
    <lineage>
        <taxon>Bacteria</taxon>
        <taxon>Bacillati</taxon>
        <taxon>Actinomycetota</taxon>
        <taxon>Actinomycetes</taxon>
        <taxon>Kitasatosporales</taxon>
        <taxon>Streptomycetaceae</taxon>
        <taxon>Streptomyces</taxon>
    </lineage>
</organism>
<reference evidence="3" key="1">
    <citation type="journal article" date="2019" name="Int. J. Syst. Evol. Microbiol.">
        <title>The Global Catalogue of Microorganisms (GCM) 10K type strain sequencing project: providing services to taxonomists for standard genome sequencing and annotation.</title>
        <authorList>
            <consortium name="The Broad Institute Genomics Platform"/>
            <consortium name="The Broad Institute Genome Sequencing Center for Infectious Disease"/>
            <person name="Wu L."/>
            <person name="Ma J."/>
        </authorList>
    </citation>
    <scope>NUCLEOTIDE SEQUENCE [LARGE SCALE GENOMIC DNA]</scope>
    <source>
        <strain evidence="3">CGMCC 4.1641</strain>
    </source>
</reference>
<keyword evidence="1" id="KW-0472">Membrane</keyword>
<dbReference type="EMBL" id="JBHSKJ010000023">
    <property type="protein sequence ID" value="MFC5149053.1"/>
    <property type="molecule type" value="Genomic_DNA"/>
</dbReference>
<protein>
    <recommendedName>
        <fullName evidence="4">Integral membrane protein</fullName>
    </recommendedName>
</protein>
<accession>A0ABW0A8X3</accession>